<protein>
    <submittedName>
        <fullName evidence="1">Uncharacterized protein</fullName>
    </submittedName>
</protein>
<dbReference type="EMBL" id="GGEC01083555">
    <property type="protein sequence ID" value="MBX64039.1"/>
    <property type="molecule type" value="Transcribed_RNA"/>
</dbReference>
<reference evidence="1" key="1">
    <citation type="submission" date="2018-02" db="EMBL/GenBank/DDBJ databases">
        <title>Rhizophora mucronata_Transcriptome.</title>
        <authorList>
            <person name="Meera S.P."/>
            <person name="Sreeshan A."/>
            <person name="Augustine A."/>
        </authorList>
    </citation>
    <scope>NUCLEOTIDE SEQUENCE</scope>
    <source>
        <tissue evidence="1">Leaf</tissue>
    </source>
</reference>
<evidence type="ECO:0000313" key="1">
    <source>
        <dbReference type="EMBL" id="MBX64039.1"/>
    </source>
</evidence>
<accession>A0A2P2QAV0</accession>
<dbReference type="AlphaFoldDB" id="A0A2P2QAV0"/>
<sequence>MSTAANFVVLCIVVQVYGI</sequence>
<name>A0A2P2QAV0_RHIMU</name>
<proteinExistence type="predicted"/>
<organism evidence="1">
    <name type="scientific">Rhizophora mucronata</name>
    <name type="common">Asiatic mangrove</name>
    <dbReference type="NCBI Taxonomy" id="61149"/>
    <lineage>
        <taxon>Eukaryota</taxon>
        <taxon>Viridiplantae</taxon>
        <taxon>Streptophyta</taxon>
        <taxon>Embryophyta</taxon>
        <taxon>Tracheophyta</taxon>
        <taxon>Spermatophyta</taxon>
        <taxon>Magnoliopsida</taxon>
        <taxon>eudicotyledons</taxon>
        <taxon>Gunneridae</taxon>
        <taxon>Pentapetalae</taxon>
        <taxon>rosids</taxon>
        <taxon>fabids</taxon>
        <taxon>Malpighiales</taxon>
        <taxon>Rhizophoraceae</taxon>
        <taxon>Rhizophora</taxon>
    </lineage>
</organism>